<dbReference type="GeneID" id="31363473"/>
<dbReference type="RefSeq" id="XP_020431290.1">
    <property type="nucleotide sequence ID" value="XM_020578826.1"/>
</dbReference>
<dbReference type="InParanoid" id="D3BHJ2"/>
<sequence length="55" mass="6132">MLINTIMNLSIHSAQSVAATSSNNTNFNSSTNARMNQATNDLARLPWSTPFWTCW</sequence>
<evidence type="ECO:0000313" key="1">
    <source>
        <dbReference type="EMBL" id="EFA79169.1"/>
    </source>
</evidence>
<reference evidence="1 2" key="1">
    <citation type="journal article" date="2011" name="Genome Res.">
        <title>Phylogeny-wide analysis of social amoeba genomes highlights ancient origins for complex intercellular communication.</title>
        <authorList>
            <person name="Heidel A.J."/>
            <person name="Lawal H.M."/>
            <person name="Felder M."/>
            <person name="Schilde C."/>
            <person name="Helps N.R."/>
            <person name="Tunggal B."/>
            <person name="Rivero F."/>
            <person name="John U."/>
            <person name="Schleicher M."/>
            <person name="Eichinger L."/>
            <person name="Platzer M."/>
            <person name="Noegel A.A."/>
            <person name="Schaap P."/>
            <person name="Gloeckner G."/>
        </authorList>
    </citation>
    <scope>NUCLEOTIDE SEQUENCE [LARGE SCALE GENOMIC DNA]</scope>
    <source>
        <strain evidence="2">ATCC 26659 / Pp 5 / PN500</strain>
    </source>
</reference>
<proteinExistence type="predicted"/>
<protein>
    <submittedName>
        <fullName evidence="1">Uncharacterized protein</fullName>
    </submittedName>
</protein>
<evidence type="ECO:0000313" key="2">
    <source>
        <dbReference type="Proteomes" id="UP000001396"/>
    </source>
</evidence>
<keyword evidence="2" id="KW-1185">Reference proteome</keyword>
<dbReference type="AlphaFoldDB" id="D3BHJ2"/>
<dbReference type="Proteomes" id="UP000001396">
    <property type="component" value="Unassembled WGS sequence"/>
</dbReference>
<accession>D3BHJ2</accession>
<comment type="caution">
    <text evidence="1">The sequence shown here is derived from an EMBL/GenBank/DDBJ whole genome shotgun (WGS) entry which is preliminary data.</text>
</comment>
<gene>
    <name evidence="1" type="ORF">PPL_07994</name>
</gene>
<dbReference type="EMBL" id="ADBJ01000036">
    <property type="protein sequence ID" value="EFA79169.1"/>
    <property type="molecule type" value="Genomic_DNA"/>
</dbReference>
<organism evidence="1 2">
    <name type="scientific">Heterostelium pallidum (strain ATCC 26659 / Pp 5 / PN500)</name>
    <name type="common">Cellular slime mold</name>
    <name type="synonym">Polysphondylium pallidum</name>
    <dbReference type="NCBI Taxonomy" id="670386"/>
    <lineage>
        <taxon>Eukaryota</taxon>
        <taxon>Amoebozoa</taxon>
        <taxon>Evosea</taxon>
        <taxon>Eumycetozoa</taxon>
        <taxon>Dictyostelia</taxon>
        <taxon>Acytosteliales</taxon>
        <taxon>Acytosteliaceae</taxon>
        <taxon>Heterostelium</taxon>
    </lineage>
</organism>
<name>D3BHJ2_HETP5</name>